<reference evidence="1 2" key="1">
    <citation type="submission" date="2020-09" db="EMBL/GenBank/DDBJ databases">
        <title>De no assembly of potato wild relative species, Solanum commersonii.</title>
        <authorList>
            <person name="Cho K."/>
        </authorList>
    </citation>
    <scope>NUCLEOTIDE SEQUENCE [LARGE SCALE GENOMIC DNA]</scope>
    <source>
        <strain evidence="1">LZ3.2</strain>
        <tissue evidence="1">Leaf</tissue>
    </source>
</reference>
<accession>A0A9J5X268</accession>
<evidence type="ECO:0000313" key="1">
    <source>
        <dbReference type="EMBL" id="KAG5581200.1"/>
    </source>
</evidence>
<evidence type="ECO:0000313" key="2">
    <source>
        <dbReference type="Proteomes" id="UP000824120"/>
    </source>
</evidence>
<comment type="caution">
    <text evidence="1">The sequence shown here is derived from an EMBL/GenBank/DDBJ whole genome shotgun (WGS) entry which is preliminary data.</text>
</comment>
<proteinExistence type="predicted"/>
<dbReference type="OrthoDB" id="1299234at2759"/>
<dbReference type="EMBL" id="JACXVP010000010">
    <property type="protein sequence ID" value="KAG5581200.1"/>
    <property type="molecule type" value="Genomic_DNA"/>
</dbReference>
<keyword evidence="2" id="KW-1185">Reference proteome</keyword>
<organism evidence="1 2">
    <name type="scientific">Solanum commersonii</name>
    <name type="common">Commerson's wild potato</name>
    <name type="synonym">Commerson's nightshade</name>
    <dbReference type="NCBI Taxonomy" id="4109"/>
    <lineage>
        <taxon>Eukaryota</taxon>
        <taxon>Viridiplantae</taxon>
        <taxon>Streptophyta</taxon>
        <taxon>Embryophyta</taxon>
        <taxon>Tracheophyta</taxon>
        <taxon>Spermatophyta</taxon>
        <taxon>Magnoliopsida</taxon>
        <taxon>eudicotyledons</taxon>
        <taxon>Gunneridae</taxon>
        <taxon>Pentapetalae</taxon>
        <taxon>asterids</taxon>
        <taxon>lamiids</taxon>
        <taxon>Solanales</taxon>
        <taxon>Solanaceae</taxon>
        <taxon>Solanoideae</taxon>
        <taxon>Solaneae</taxon>
        <taxon>Solanum</taxon>
    </lineage>
</organism>
<dbReference type="Proteomes" id="UP000824120">
    <property type="component" value="Chromosome 10"/>
</dbReference>
<dbReference type="AlphaFoldDB" id="A0A9J5X268"/>
<gene>
    <name evidence="1" type="ORF">H5410_051827</name>
</gene>
<protein>
    <submittedName>
        <fullName evidence="1">Uncharacterized protein</fullName>
    </submittedName>
</protein>
<name>A0A9J5X268_SOLCO</name>
<sequence>MPIYFGKADLPFADLPNQPEQTQHAPAHGRVPQASPIVILGAHVVALYEPHVQPIYAIGAPTFTIPAVLKEDASINSQLQGLRKALKSLQVTRGTESLDYDDLCIHPDIDMSVGYKPLKFDMFDGKGDPHAHLRKYCNKLVDESELSKYFIQAQEGVYFDKMMSIMGQKFAELVKMGDFIEEGVKSGKIQSMVALQPASRAIQSSSIGGIKKKREDISGH</sequence>